<dbReference type="Proteomes" id="UP000735541">
    <property type="component" value="Unassembled WGS sequence"/>
</dbReference>
<sequence length="159" mass="16399">MYFVLRDKRALFKDVVDLSIAGDAEPVATMDRDWFRAACAEPTAAGSCALTCGAYATSSAVSPRSSLIAAAAATDPEKVSCHLSVQQSRPCPPVLVRADRCACPLAPAHRAVGTGFSVTDSHAHSPSDVLGLVDVTEHASGPRSGSVGRLSVAHAVVTP</sequence>
<keyword evidence="2" id="KW-1185">Reference proteome</keyword>
<protein>
    <submittedName>
        <fullName evidence="1">Uncharacterized protein</fullName>
    </submittedName>
</protein>
<accession>A0ABS6TWY6</accession>
<proteinExistence type="predicted"/>
<dbReference type="RefSeq" id="WP_228871726.1">
    <property type="nucleotide sequence ID" value="NZ_JAHUVW010000001.1"/>
</dbReference>
<evidence type="ECO:0000313" key="2">
    <source>
        <dbReference type="Proteomes" id="UP000735541"/>
    </source>
</evidence>
<evidence type="ECO:0000313" key="1">
    <source>
        <dbReference type="EMBL" id="MBV7672784.1"/>
    </source>
</evidence>
<name>A0ABS6TWY6_STRHA</name>
<organism evidence="1 2">
    <name type="scientific">Streptomyces halstedii</name>
    <dbReference type="NCBI Taxonomy" id="1944"/>
    <lineage>
        <taxon>Bacteria</taxon>
        <taxon>Bacillati</taxon>
        <taxon>Actinomycetota</taxon>
        <taxon>Actinomycetes</taxon>
        <taxon>Kitasatosporales</taxon>
        <taxon>Streptomycetaceae</taxon>
        <taxon>Streptomyces</taxon>
    </lineage>
</organism>
<comment type="caution">
    <text evidence="1">The sequence shown here is derived from an EMBL/GenBank/DDBJ whole genome shotgun (WGS) entry which is preliminary data.</text>
</comment>
<gene>
    <name evidence="1" type="ORF">STHAL_25400</name>
</gene>
<dbReference type="EMBL" id="JAHUVW010000001">
    <property type="protein sequence ID" value="MBV7672784.1"/>
    <property type="molecule type" value="Genomic_DNA"/>
</dbReference>
<reference evidence="1 2" key="1">
    <citation type="submission" date="2021-07" db="EMBL/GenBank/DDBJ databases">
        <title>Sequencing Streptomyces halstedii LGO-A4 genome an citrus endophytic actinomycete.</title>
        <authorList>
            <person name="Samborskyy M."/>
            <person name="Scott N."/>
            <person name="Deglau R."/>
            <person name="Dickens S."/>
            <person name="Oliveira L.G."/>
        </authorList>
    </citation>
    <scope>NUCLEOTIDE SEQUENCE [LARGE SCALE GENOMIC DNA]</scope>
    <source>
        <strain evidence="1 2">LGO-A4</strain>
    </source>
</reference>